<comment type="caution">
    <text evidence="2">The sequence shown here is derived from an EMBL/GenBank/DDBJ whole genome shotgun (WGS) entry which is preliminary data.</text>
</comment>
<gene>
    <name evidence="2" type="ORF">ENV88_05540</name>
</gene>
<dbReference type="InterPro" id="IPR002716">
    <property type="entry name" value="PIN_dom"/>
</dbReference>
<feature type="domain" description="PIN" evidence="1">
    <location>
        <begin position="2"/>
        <end position="103"/>
    </location>
</feature>
<dbReference type="SUPFAM" id="SSF88723">
    <property type="entry name" value="PIN domain-like"/>
    <property type="match status" value="1"/>
</dbReference>
<dbReference type="InterPro" id="IPR029060">
    <property type="entry name" value="PIN-like_dom_sf"/>
</dbReference>
<dbReference type="EMBL" id="DTIB01000098">
    <property type="protein sequence ID" value="HGB25478.1"/>
    <property type="molecule type" value="Genomic_DNA"/>
</dbReference>
<name>A0A7C3WKH5_THEPE</name>
<organism evidence="2">
    <name type="scientific">Thermofilum pendens</name>
    <dbReference type="NCBI Taxonomy" id="2269"/>
    <lineage>
        <taxon>Archaea</taxon>
        <taxon>Thermoproteota</taxon>
        <taxon>Thermoprotei</taxon>
        <taxon>Thermofilales</taxon>
        <taxon>Thermofilaceae</taxon>
        <taxon>Thermofilum</taxon>
    </lineage>
</organism>
<dbReference type="Pfam" id="PF01850">
    <property type="entry name" value="PIN"/>
    <property type="match status" value="1"/>
</dbReference>
<proteinExistence type="predicted"/>
<protein>
    <submittedName>
        <fullName evidence="2">PIN domain-containing protein</fullName>
    </submittedName>
</protein>
<reference evidence="2" key="1">
    <citation type="journal article" date="2020" name="mSystems">
        <title>Genome- and Community-Level Interaction Insights into Carbon Utilization and Element Cycling Functions of Hydrothermarchaeota in Hydrothermal Sediment.</title>
        <authorList>
            <person name="Zhou Z."/>
            <person name="Liu Y."/>
            <person name="Xu W."/>
            <person name="Pan J."/>
            <person name="Luo Z.H."/>
            <person name="Li M."/>
        </authorList>
    </citation>
    <scope>NUCLEOTIDE SEQUENCE [LARGE SCALE GENOMIC DNA]</scope>
    <source>
        <strain evidence="2">SpSt-8</strain>
    </source>
</reference>
<accession>A0A7C3WKH5</accession>
<dbReference type="AlphaFoldDB" id="A0A7C3WKH5"/>
<evidence type="ECO:0000259" key="1">
    <source>
        <dbReference type="Pfam" id="PF01850"/>
    </source>
</evidence>
<evidence type="ECO:0000313" key="2">
    <source>
        <dbReference type="EMBL" id="HGB25478.1"/>
    </source>
</evidence>
<sequence>MIYLDTCVSVSFVDEADADHPRALRLLERLGKERVVSRLTLLELASVYSRAGLEEPLPLAVYSVRAVGARVVDLDFNEVLREAFVKAPLLKLRSLDLLHLVDAGIAGRSEVISRELGIRVVTAV</sequence>
<dbReference type="Gene3D" id="3.40.50.1010">
    <property type="entry name" value="5'-nuclease"/>
    <property type="match status" value="1"/>
</dbReference>